<dbReference type="EMBL" id="CACRUU010000040">
    <property type="protein sequence ID" value="VYT93785.1"/>
    <property type="molecule type" value="Genomic_DNA"/>
</dbReference>
<feature type="transmembrane region" description="Helical" evidence="1">
    <location>
        <begin position="99"/>
        <end position="125"/>
    </location>
</feature>
<feature type="transmembrane region" description="Helical" evidence="1">
    <location>
        <begin position="178"/>
        <end position="197"/>
    </location>
</feature>
<keyword evidence="1" id="KW-0472">Membrane</keyword>
<dbReference type="Pfam" id="PF12730">
    <property type="entry name" value="ABC2_membrane_4"/>
    <property type="match status" value="1"/>
</dbReference>
<keyword evidence="1" id="KW-0812">Transmembrane</keyword>
<evidence type="ECO:0000313" key="2">
    <source>
        <dbReference type="EMBL" id="VYT93785.1"/>
    </source>
</evidence>
<organism evidence="2">
    <name type="scientific">Mediterraneibacter gnavus</name>
    <name type="common">Ruminococcus gnavus</name>
    <dbReference type="NCBI Taxonomy" id="33038"/>
    <lineage>
        <taxon>Bacteria</taxon>
        <taxon>Bacillati</taxon>
        <taxon>Bacillota</taxon>
        <taxon>Clostridia</taxon>
        <taxon>Lachnospirales</taxon>
        <taxon>Lachnospiraceae</taxon>
        <taxon>Mediterraneibacter</taxon>
    </lineage>
</organism>
<feature type="transmembrane region" description="Helical" evidence="1">
    <location>
        <begin position="17"/>
        <end position="36"/>
    </location>
</feature>
<sequence>MIEMVHTEFLKFKRRKIIFFVIGIILLFWAGMTFWVYNISEGDLGINGMADFYSRYGSYCSILLLFLTGLLFIEAFSVEYKNDTLKGLLQIPLTMDALFIAKILFIILVAIIIMAINSFLTVIGSVVCHFHDISFYNLIEMVKNYILIAVTIPISMCPVFFVTVLAKDNMVISTTIHFVYVLTGLIGINHLIGIHPISSLLNLLSIEQVAYKVTKGTKFLCVGNIIVVVIIIFILMLIKNSKKNK</sequence>
<name>A0A6N3AMH7_MEDGN</name>
<evidence type="ECO:0000256" key="1">
    <source>
        <dbReference type="SAM" id="Phobius"/>
    </source>
</evidence>
<gene>
    <name evidence="2" type="ORF">RGLFYP36_03577</name>
</gene>
<keyword evidence="1" id="KW-1133">Transmembrane helix</keyword>
<dbReference type="RefSeq" id="WP_173865026.1">
    <property type="nucleotide sequence ID" value="NZ_CACRUU010000040.1"/>
</dbReference>
<protein>
    <submittedName>
        <fullName evidence="2">ABC-2 family transporter protein</fullName>
    </submittedName>
</protein>
<accession>A0A6N3AMH7</accession>
<proteinExistence type="predicted"/>
<feature type="transmembrane region" description="Helical" evidence="1">
    <location>
        <begin position="217"/>
        <end position="238"/>
    </location>
</feature>
<feature type="transmembrane region" description="Helical" evidence="1">
    <location>
        <begin position="145"/>
        <end position="166"/>
    </location>
</feature>
<feature type="transmembrane region" description="Helical" evidence="1">
    <location>
        <begin position="56"/>
        <end position="78"/>
    </location>
</feature>
<reference evidence="2" key="1">
    <citation type="submission" date="2019-11" db="EMBL/GenBank/DDBJ databases">
        <authorList>
            <person name="Feng L."/>
        </authorList>
    </citation>
    <scope>NUCLEOTIDE SEQUENCE</scope>
    <source>
        <strain evidence="2">RgnavusLFYP36</strain>
    </source>
</reference>
<dbReference type="AlphaFoldDB" id="A0A6N3AMH7"/>